<sequence>MKDIPRPPHPSPALYATPAATPLPDSPSSFPFSPYLINHKRRGPRLLKSLSQPAPLAYTERKPETVDVSGESEAMNGIRVGEVNGRIDVEVDGNQGKKMVNGSHEEKKTGKNVSGNVDDETDLLKQSPVETEGDGEAEDFFDFLDSMSSASNAEGDESYGPERVSKLETSIGDYYDAYEEISSEGRSRASNRNIEDELREMRLNLLMELEKRKQAEEAVEDLQKQWQNLRQHLSVVGLVLPDLPTAIPETDNQSNTDPAEDLSQQITISRAVAVSISRAIARAEVEMEMEPQIEAKNFEISRLSDRLRYYEVANREMSQRNQEAIEIARQQRYRRKRRQKWIWGSIGLAATVGAAAIAWSYLPSSKAPATVENNSEGS</sequence>
<feature type="compositionally biased region" description="Low complexity" evidence="2">
    <location>
        <begin position="12"/>
        <end position="34"/>
    </location>
</feature>
<evidence type="ECO:0000313" key="5">
    <source>
        <dbReference type="Proteomes" id="UP000236161"/>
    </source>
</evidence>
<dbReference type="PANTHER" id="PTHR35490:SF2">
    <property type="entry name" value="BACTERIOPHAGE N4 ADSORPTION B PROTEIN"/>
    <property type="match status" value="1"/>
</dbReference>
<dbReference type="OrthoDB" id="1923043at2759"/>
<accession>A0A2I0B7Y3</accession>
<protein>
    <submittedName>
        <fullName evidence="4">Uncharacterized protein</fullName>
    </submittedName>
</protein>
<evidence type="ECO:0000313" key="4">
    <source>
        <dbReference type="EMBL" id="PKA63889.1"/>
    </source>
</evidence>
<gene>
    <name evidence="4" type="ORF">AXF42_Ash004899</name>
</gene>
<keyword evidence="1" id="KW-0175">Coiled coil</keyword>
<keyword evidence="5" id="KW-1185">Reference proteome</keyword>
<evidence type="ECO:0000256" key="2">
    <source>
        <dbReference type="SAM" id="MobiDB-lite"/>
    </source>
</evidence>
<keyword evidence="3" id="KW-0812">Transmembrane</keyword>
<reference evidence="4 5" key="1">
    <citation type="journal article" date="2017" name="Nature">
        <title>The Apostasia genome and the evolution of orchids.</title>
        <authorList>
            <person name="Zhang G.Q."/>
            <person name="Liu K.W."/>
            <person name="Li Z."/>
            <person name="Lohaus R."/>
            <person name="Hsiao Y.Y."/>
            <person name="Niu S.C."/>
            <person name="Wang J.Y."/>
            <person name="Lin Y.C."/>
            <person name="Xu Q."/>
            <person name="Chen L.J."/>
            <person name="Yoshida K."/>
            <person name="Fujiwara S."/>
            <person name="Wang Z.W."/>
            <person name="Zhang Y.Q."/>
            <person name="Mitsuda N."/>
            <person name="Wang M."/>
            <person name="Liu G.H."/>
            <person name="Pecoraro L."/>
            <person name="Huang H.X."/>
            <person name="Xiao X.J."/>
            <person name="Lin M."/>
            <person name="Wu X.Y."/>
            <person name="Wu W.L."/>
            <person name="Chen Y.Y."/>
            <person name="Chang S.B."/>
            <person name="Sakamoto S."/>
            <person name="Ohme-Takagi M."/>
            <person name="Yagi M."/>
            <person name="Zeng S.J."/>
            <person name="Shen C.Y."/>
            <person name="Yeh C.M."/>
            <person name="Luo Y.B."/>
            <person name="Tsai W.C."/>
            <person name="Van de Peer Y."/>
            <person name="Liu Z.J."/>
        </authorList>
    </citation>
    <scope>NUCLEOTIDE SEQUENCE [LARGE SCALE GENOMIC DNA]</scope>
    <source>
        <strain evidence="5">cv. Shenzhen</strain>
        <tissue evidence="4">Stem</tissue>
    </source>
</reference>
<dbReference type="PANTHER" id="PTHR35490">
    <property type="entry name" value="BACTERIOPHAGE N4 ADSORPTION B PROTEIN"/>
    <property type="match status" value="1"/>
</dbReference>
<feature type="coiled-coil region" evidence="1">
    <location>
        <begin position="191"/>
        <end position="232"/>
    </location>
</feature>
<organism evidence="4 5">
    <name type="scientific">Apostasia shenzhenica</name>
    <dbReference type="NCBI Taxonomy" id="1088818"/>
    <lineage>
        <taxon>Eukaryota</taxon>
        <taxon>Viridiplantae</taxon>
        <taxon>Streptophyta</taxon>
        <taxon>Embryophyta</taxon>
        <taxon>Tracheophyta</taxon>
        <taxon>Spermatophyta</taxon>
        <taxon>Magnoliopsida</taxon>
        <taxon>Liliopsida</taxon>
        <taxon>Asparagales</taxon>
        <taxon>Orchidaceae</taxon>
        <taxon>Apostasioideae</taxon>
        <taxon>Apostasia</taxon>
    </lineage>
</organism>
<keyword evidence="3" id="KW-1133">Transmembrane helix</keyword>
<keyword evidence="3" id="KW-0472">Membrane</keyword>
<dbReference type="Proteomes" id="UP000236161">
    <property type="component" value="Unassembled WGS sequence"/>
</dbReference>
<feature type="transmembrane region" description="Helical" evidence="3">
    <location>
        <begin position="341"/>
        <end position="362"/>
    </location>
</feature>
<dbReference type="AlphaFoldDB" id="A0A2I0B7Y3"/>
<name>A0A2I0B7Y3_9ASPA</name>
<evidence type="ECO:0000256" key="1">
    <source>
        <dbReference type="SAM" id="Coils"/>
    </source>
</evidence>
<dbReference type="EMBL" id="KZ451906">
    <property type="protein sequence ID" value="PKA63889.1"/>
    <property type="molecule type" value="Genomic_DNA"/>
</dbReference>
<feature type="region of interest" description="Disordered" evidence="2">
    <location>
        <begin position="1"/>
        <end position="134"/>
    </location>
</feature>
<proteinExistence type="predicted"/>
<dbReference type="STRING" id="1088818.A0A2I0B7Y3"/>
<evidence type="ECO:0000256" key="3">
    <source>
        <dbReference type="SAM" id="Phobius"/>
    </source>
</evidence>